<dbReference type="InterPro" id="IPR015422">
    <property type="entry name" value="PyrdxlP-dep_Trfase_small"/>
</dbReference>
<dbReference type="InterPro" id="IPR005814">
    <property type="entry name" value="Aminotrans_3"/>
</dbReference>
<reference evidence="5" key="1">
    <citation type="submission" date="2020-03" db="EMBL/GenBank/DDBJ databases">
        <title>Site-based positive gene gene selection in Geosmithia morbida across the United States reveals a broad range of putative effectors and factors for local host and environmental adapation.</title>
        <authorList>
            <person name="Onufrak A."/>
            <person name="Murdoch R.W."/>
            <person name="Gazis R."/>
            <person name="Huff M."/>
            <person name="Staton M."/>
            <person name="Klingeman W."/>
            <person name="Hadziabdic D."/>
        </authorList>
    </citation>
    <scope>NUCLEOTIDE SEQUENCE</scope>
    <source>
        <strain evidence="5">1262</strain>
    </source>
</reference>
<dbReference type="SUPFAM" id="SSF53383">
    <property type="entry name" value="PLP-dependent transferases"/>
    <property type="match status" value="1"/>
</dbReference>
<accession>A0A9P4YSH7</accession>
<name>A0A9P4YSH7_9HYPO</name>
<dbReference type="PANTHER" id="PTHR43713:SF3">
    <property type="entry name" value="GLUTAMATE-1-SEMIALDEHYDE 2,1-AMINOMUTASE 1, CHLOROPLASTIC-RELATED"/>
    <property type="match status" value="1"/>
</dbReference>
<feature type="region of interest" description="Disordered" evidence="4">
    <location>
        <begin position="1"/>
        <end position="24"/>
    </location>
</feature>
<evidence type="ECO:0000256" key="3">
    <source>
        <dbReference type="RuleBase" id="RU003560"/>
    </source>
</evidence>
<organism evidence="5 6">
    <name type="scientific">Geosmithia morbida</name>
    <dbReference type="NCBI Taxonomy" id="1094350"/>
    <lineage>
        <taxon>Eukaryota</taxon>
        <taxon>Fungi</taxon>
        <taxon>Dikarya</taxon>
        <taxon>Ascomycota</taxon>
        <taxon>Pezizomycotina</taxon>
        <taxon>Sordariomycetes</taxon>
        <taxon>Hypocreomycetidae</taxon>
        <taxon>Hypocreales</taxon>
        <taxon>Bionectriaceae</taxon>
        <taxon>Geosmithia</taxon>
    </lineage>
</organism>
<feature type="compositionally biased region" description="Polar residues" evidence="4">
    <location>
        <begin position="1"/>
        <end position="10"/>
    </location>
</feature>
<comment type="caution">
    <text evidence="5">The sequence shown here is derived from an EMBL/GenBank/DDBJ whole genome shotgun (WGS) entry which is preliminary data.</text>
</comment>
<comment type="similarity">
    <text evidence="3">Belongs to the class-III pyridoxal-phosphate-dependent aminotransferase family.</text>
</comment>
<keyword evidence="2 3" id="KW-0663">Pyridoxal phosphate</keyword>
<dbReference type="Pfam" id="PF00202">
    <property type="entry name" value="Aminotran_3"/>
    <property type="match status" value="1"/>
</dbReference>
<evidence type="ECO:0000313" key="6">
    <source>
        <dbReference type="Proteomes" id="UP000749293"/>
    </source>
</evidence>
<dbReference type="Gene3D" id="3.90.1150.10">
    <property type="entry name" value="Aspartate Aminotransferase, domain 1"/>
    <property type="match status" value="1"/>
</dbReference>
<dbReference type="InterPro" id="IPR015424">
    <property type="entry name" value="PyrdxlP-dep_Trfase"/>
</dbReference>
<dbReference type="Proteomes" id="UP000749293">
    <property type="component" value="Unassembled WGS sequence"/>
</dbReference>
<sequence>MAPVAVTSQDAEVPPASKLPAVSAAPADEEVCKRLASAVARFTERNPVSKRQYEIAVNNLPGGNTRTLLHTSPFPLVMKRGRGPFVWDEDDHKYTDMVGELTAGIYGHSHPVIREAIVSTFDNVGLNLGSTIVQEQKHAELMCSRFTLERVRFTNSGTEANLHALNAAKHFTGKTKVVVFDGAYHGAVFSFGDGTVAPNNVDKGDWIVGKYNDVDGARHTIENTPDVAAVMVEGMQGAGGCILGTEEFLLQVQVSAKKAGAVFLLDEVMTSRLSPGGLQSILGLKPDLTSFGKYLGGGFSFGAFGGREDIMAAYDPRTPGSLSHSGTFNNNTMTMYAGYAGLSKVLTPEASAAFNSKGEKYLAKLQGVTKGTKASFTGRGSVWAIHFSDTGIQDIKSIADIEERWDLKDIFWFEMTELGFWITRRGSIALILGTPDEELDRFVECVTKFLEKHKGMMAV</sequence>
<dbReference type="Gene3D" id="3.40.640.10">
    <property type="entry name" value="Type I PLP-dependent aspartate aminotransferase-like (Major domain)"/>
    <property type="match status" value="1"/>
</dbReference>
<dbReference type="OrthoDB" id="425114at2759"/>
<dbReference type="InterPro" id="IPR015421">
    <property type="entry name" value="PyrdxlP-dep_Trfase_major"/>
</dbReference>
<evidence type="ECO:0000313" key="5">
    <source>
        <dbReference type="EMBL" id="KAF4121707.1"/>
    </source>
</evidence>
<dbReference type="GeneID" id="55967776"/>
<evidence type="ECO:0000256" key="4">
    <source>
        <dbReference type="SAM" id="MobiDB-lite"/>
    </source>
</evidence>
<comment type="cofactor">
    <cofactor evidence="1">
        <name>pyridoxal 5'-phosphate</name>
        <dbReference type="ChEBI" id="CHEBI:597326"/>
    </cofactor>
</comment>
<protein>
    <submittedName>
        <fullName evidence="5">Glutamate-1-semialdehyde 2,1-aminomutase</fullName>
    </submittedName>
</protein>
<dbReference type="PANTHER" id="PTHR43713">
    <property type="entry name" value="GLUTAMATE-1-SEMIALDEHYDE 2,1-AMINOMUTASE"/>
    <property type="match status" value="1"/>
</dbReference>
<dbReference type="GO" id="GO:0030170">
    <property type="term" value="F:pyridoxal phosphate binding"/>
    <property type="evidence" value="ECO:0007669"/>
    <property type="project" value="InterPro"/>
</dbReference>
<dbReference type="GO" id="GO:0008483">
    <property type="term" value="F:transaminase activity"/>
    <property type="evidence" value="ECO:0007669"/>
    <property type="project" value="InterPro"/>
</dbReference>
<dbReference type="AlphaFoldDB" id="A0A9P4YSH7"/>
<dbReference type="EMBL" id="JAANYQ010000011">
    <property type="protein sequence ID" value="KAF4121707.1"/>
    <property type="molecule type" value="Genomic_DNA"/>
</dbReference>
<keyword evidence="6" id="KW-1185">Reference proteome</keyword>
<evidence type="ECO:0000256" key="1">
    <source>
        <dbReference type="ARBA" id="ARBA00001933"/>
    </source>
</evidence>
<gene>
    <name evidence="5" type="ORF">GMORB2_1546</name>
</gene>
<proteinExistence type="inferred from homology"/>
<evidence type="ECO:0000256" key="2">
    <source>
        <dbReference type="ARBA" id="ARBA00022898"/>
    </source>
</evidence>
<dbReference type="RefSeq" id="XP_035320359.1">
    <property type="nucleotide sequence ID" value="XM_035463528.1"/>
</dbReference>